<name>A0ABY8XX75_9PSEU</name>
<dbReference type="Gene3D" id="3.90.79.10">
    <property type="entry name" value="Nucleoside Triphosphate Pyrophosphohydrolase"/>
    <property type="match status" value="1"/>
</dbReference>
<dbReference type="PANTHER" id="PTHR43736">
    <property type="entry name" value="ADP-RIBOSE PYROPHOSPHATASE"/>
    <property type="match status" value="1"/>
</dbReference>
<dbReference type="GO" id="GO:0016787">
    <property type="term" value="F:hydrolase activity"/>
    <property type="evidence" value="ECO:0007669"/>
    <property type="project" value="UniProtKB-KW"/>
</dbReference>
<comment type="similarity">
    <text evidence="1">Belongs to the Nudix hydrolase family.</text>
</comment>
<evidence type="ECO:0000256" key="1">
    <source>
        <dbReference type="ARBA" id="ARBA00005582"/>
    </source>
</evidence>
<protein>
    <submittedName>
        <fullName evidence="4">NUDIX hydrolase</fullName>
    </submittedName>
</protein>
<dbReference type="InterPro" id="IPR015797">
    <property type="entry name" value="NUDIX_hydrolase-like_dom_sf"/>
</dbReference>
<dbReference type="InterPro" id="IPR000086">
    <property type="entry name" value="NUDIX_hydrolase_dom"/>
</dbReference>
<dbReference type="Proteomes" id="UP001227101">
    <property type="component" value="Chromosome"/>
</dbReference>
<dbReference type="InterPro" id="IPR020476">
    <property type="entry name" value="Nudix_hydrolase"/>
</dbReference>
<dbReference type="PANTHER" id="PTHR43736:SF1">
    <property type="entry name" value="DIHYDRONEOPTERIN TRIPHOSPHATE DIPHOSPHATASE"/>
    <property type="match status" value="1"/>
</dbReference>
<accession>A0ABY8XX75</accession>
<proteinExistence type="inferred from homology"/>
<keyword evidence="2 4" id="KW-0378">Hydrolase</keyword>
<dbReference type="Pfam" id="PF00293">
    <property type="entry name" value="NUDIX"/>
    <property type="match status" value="1"/>
</dbReference>
<feature type="domain" description="Nudix hydrolase" evidence="3">
    <location>
        <begin position="10"/>
        <end position="143"/>
    </location>
</feature>
<evidence type="ECO:0000259" key="3">
    <source>
        <dbReference type="PROSITE" id="PS51462"/>
    </source>
</evidence>
<evidence type="ECO:0000256" key="2">
    <source>
        <dbReference type="ARBA" id="ARBA00022801"/>
    </source>
</evidence>
<evidence type="ECO:0000313" key="4">
    <source>
        <dbReference type="EMBL" id="WIV60166.1"/>
    </source>
</evidence>
<gene>
    <name evidence="4" type="ORF">QP939_16895</name>
</gene>
<reference evidence="4 5" key="1">
    <citation type="submission" date="2023-06" db="EMBL/GenBank/DDBJ databases">
        <authorList>
            <person name="Oyuntsetseg B."/>
            <person name="Kim S.B."/>
        </authorList>
    </citation>
    <scope>NUCLEOTIDE SEQUENCE [LARGE SCALE GENOMIC DNA]</scope>
    <source>
        <strain evidence="4 5">2-2</strain>
    </source>
</reference>
<dbReference type="EMBL" id="CP127173">
    <property type="protein sequence ID" value="WIV60166.1"/>
    <property type="molecule type" value="Genomic_DNA"/>
</dbReference>
<organism evidence="4 5">
    <name type="scientific">Amycolatopsis nalaikhensis</name>
    <dbReference type="NCBI Taxonomy" id="715472"/>
    <lineage>
        <taxon>Bacteria</taxon>
        <taxon>Bacillati</taxon>
        <taxon>Actinomycetota</taxon>
        <taxon>Actinomycetes</taxon>
        <taxon>Pseudonocardiales</taxon>
        <taxon>Pseudonocardiaceae</taxon>
        <taxon>Amycolatopsis</taxon>
    </lineage>
</organism>
<dbReference type="PROSITE" id="PS51462">
    <property type="entry name" value="NUDIX"/>
    <property type="match status" value="1"/>
</dbReference>
<keyword evidence="5" id="KW-1185">Reference proteome</keyword>
<dbReference type="PRINTS" id="PR00502">
    <property type="entry name" value="NUDIXFAMILY"/>
</dbReference>
<evidence type="ECO:0000313" key="5">
    <source>
        <dbReference type="Proteomes" id="UP001227101"/>
    </source>
</evidence>
<sequence>MEHTHDTPETARLTADVLAFARRNDVWNILMIQRRWDPFAGRWAFPGGHVDPGETFRAAAARELTEDTGLRATDLRQLGIYDRPDRDPRGRYITVAFFTVVRRPVKPTAGDDAAVAVWMPLSWLARNRDAIAFDHADILADATAVLARFTPEVPR</sequence>
<dbReference type="SUPFAM" id="SSF55811">
    <property type="entry name" value="Nudix"/>
    <property type="match status" value="1"/>
</dbReference>
<dbReference type="RefSeq" id="WP_285457730.1">
    <property type="nucleotide sequence ID" value="NZ_CP127173.1"/>
</dbReference>
<dbReference type="CDD" id="cd18873">
    <property type="entry name" value="NUDIX_NadM_like"/>
    <property type="match status" value="1"/>
</dbReference>